<dbReference type="PaxDb" id="55529-EKX51745"/>
<evidence type="ECO:0000313" key="10">
    <source>
        <dbReference type="EnsemblProtists" id="EKX51745"/>
    </source>
</evidence>
<feature type="domain" description="ABC3 transporter permease C-terminal" evidence="8">
    <location>
        <begin position="942"/>
        <end position="1073"/>
    </location>
</feature>
<organism evidence="9">
    <name type="scientific">Guillardia theta (strain CCMP2712)</name>
    <name type="common">Cryptophyte</name>
    <dbReference type="NCBI Taxonomy" id="905079"/>
    <lineage>
        <taxon>Eukaryota</taxon>
        <taxon>Cryptophyceae</taxon>
        <taxon>Pyrenomonadales</taxon>
        <taxon>Geminigeraceae</taxon>
        <taxon>Guillardia</taxon>
    </lineage>
</organism>
<feature type="transmembrane region" description="Helical" evidence="7">
    <location>
        <begin position="566"/>
        <end position="588"/>
    </location>
</feature>
<accession>L1JU73</accession>
<reference evidence="11" key="2">
    <citation type="submission" date="2012-11" db="EMBL/GenBank/DDBJ databases">
        <authorList>
            <person name="Kuo A."/>
            <person name="Curtis B.A."/>
            <person name="Tanifuji G."/>
            <person name="Burki F."/>
            <person name="Gruber A."/>
            <person name="Irimia M."/>
            <person name="Maruyama S."/>
            <person name="Arias M.C."/>
            <person name="Ball S.G."/>
            <person name="Gile G.H."/>
            <person name="Hirakawa Y."/>
            <person name="Hopkins J.F."/>
            <person name="Rensing S.A."/>
            <person name="Schmutz J."/>
            <person name="Symeonidi A."/>
            <person name="Elias M."/>
            <person name="Eveleigh R.J."/>
            <person name="Herman E.K."/>
            <person name="Klute M.J."/>
            <person name="Nakayama T."/>
            <person name="Obornik M."/>
            <person name="Reyes-Prieto A."/>
            <person name="Armbrust E.V."/>
            <person name="Aves S.J."/>
            <person name="Beiko R.G."/>
            <person name="Coutinho P."/>
            <person name="Dacks J.B."/>
            <person name="Durnford D.G."/>
            <person name="Fast N.M."/>
            <person name="Green B.R."/>
            <person name="Grisdale C."/>
            <person name="Hempe F."/>
            <person name="Henrissat B."/>
            <person name="Hoppner M.P."/>
            <person name="Ishida K.-I."/>
            <person name="Kim E."/>
            <person name="Koreny L."/>
            <person name="Kroth P.G."/>
            <person name="Liu Y."/>
            <person name="Malik S.-B."/>
            <person name="Maier U.G."/>
            <person name="McRose D."/>
            <person name="Mock T."/>
            <person name="Neilson J.A."/>
            <person name="Onodera N.T."/>
            <person name="Poole A.M."/>
            <person name="Pritham E.J."/>
            <person name="Richards T.A."/>
            <person name="Rocap G."/>
            <person name="Roy S.W."/>
            <person name="Sarai C."/>
            <person name="Schaack S."/>
            <person name="Shirato S."/>
            <person name="Slamovits C.H."/>
            <person name="Spencer D.F."/>
            <person name="Suzuki S."/>
            <person name="Worden A.Z."/>
            <person name="Zauner S."/>
            <person name="Barry K."/>
            <person name="Bell C."/>
            <person name="Bharti A.K."/>
            <person name="Crow J.A."/>
            <person name="Grimwood J."/>
            <person name="Kramer R."/>
            <person name="Lindquist E."/>
            <person name="Lucas S."/>
            <person name="Salamov A."/>
            <person name="McFadden G.I."/>
            <person name="Lane C.E."/>
            <person name="Keeling P.J."/>
            <person name="Gray M.W."/>
            <person name="Grigoriev I.V."/>
            <person name="Archibald J.M."/>
        </authorList>
    </citation>
    <scope>NUCLEOTIDE SEQUENCE</scope>
    <source>
        <strain evidence="11">CCMP2712</strain>
    </source>
</reference>
<keyword evidence="4 7" id="KW-1133">Transmembrane helix</keyword>
<keyword evidence="11" id="KW-1185">Reference proteome</keyword>
<protein>
    <recommendedName>
        <fullName evidence="8">ABC3 transporter permease C-terminal domain-containing protein</fullName>
    </recommendedName>
</protein>
<feature type="transmembrane region" description="Helical" evidence="7">
    <location>
        <begin position="600"/>
        <end position="619"/>
    </location>
</feature>
<dbReference type="EnsemblProtists" id="EKX51745">
    <property type="protein sequence ID" value="EKX51745"/>
    <property type="gene ID" value="GUITHDRAFT_134110"/>
</dbReference>
<dbReference type="AlphaFoldDB" id="L1JU73"/>
<evidence type="ECO:0000313" key="11">
    <source>
        <dbReference type="Proteomes" id="UP000011087"/>
    </source>
</evidence>
<reference evidence="9 11" key="1">
    <citation type="journal article" date="2012" name="Nature">
        <title>Algal genomes reveal evolutionary mosaicism and the fate of nucleomorphs.</title>
        <authorList>
            <consortium name="DOE Joint Genome Institute"/>
            <person name="Curtis B.A."/>
            <person name="Tanifuji G."/>
            <person name="Burki F."/>
            <person name="Gruber A."/>
            <person name="Irimia M."/>
            <person name="Maruyama S."/>
            <person name="Arias M.C."/>
            <person name="Ball S.G."/>
            <person name="Gile G.H."/>
            <person name="Hirakawa Y."/>
            <person name="Hopkins J.F."/>
            <person name="Kuo A."/>
            <person name="Rensing S.A."/>
            <person name="Schmutz J."/>
            <person name="Symeonidi A."/>
            <person name="Elias M."/>
            <person name="Eveleigh R.J."/>
            <person name="Herman E.K."/>
            <person name="Klute M.J."/>
            <person name="Nakayama T."/>
            <person name="Obornik M."/>
            <person name="Reyes-Prieto A."/>
            <person name="Armbrust E.V."/>
            <person name="Aves S.J."/>
            <person name="Beiko R.G."/>
            <person name="Coutinho P."/>
            <person name="Dacks J.B."/>
            <person name="Durnford D.G."/>
            <person name="Fast N.M."/>
            <person name="Green B.R."/>
            <person name="Grisdale C.J."/>
            <person name="Hempel F."/>
            <person name="Henrissat B."/>
            <person name="Hoppner M.P."/>
            <person name="Ishida K."/>
            <person name="Kim E."/>
            <person name="Koreny L."/>
            <person name="Kroth P.G."/>
            <person name="Liu Y."/>
            <person name="Malik S.B."/>
            <person name="Maier U.G."/>
            <person name="McRose D."/>
            <person name="Mock T."/>
            <person name="Neilson J.A."/>
            <person name="Onodera N.T."/>
            <person name="Poole A.M."/>
            <person name="Pritham E.J."/>
            <person name="Richards T.A."/>
            <person name="Rocap G."/>
            <person name="Roy S.W."/>
            <person name="Sarai C."/>
            <person name="Schaack S."/>
            <person name="Shirato S."/>
            <person name="Slamovits C.H."/>
            <person name="Spencer D.F."/>
            <person name="Suzuki S."/>
            <person name="Worden A.Z."/>
            <person name="Zauner S."/>
            <person name="Barry K."/>
            <person name="Bell C."/>
            <person name="Bharti A.K."/>
            <person name="Crow J.A."/>
            <person name="Grimwood J."/>
            <person name="Kramer R."/>
            <person name="Lindquist E."/>
            <person name="Lucas S."/>
            <person name="Salamov A."/>
            <person name="McFadden G.I."/>
            <person name="Lane C.E."/>
            <person name="Keeling P.J."/>
            <person name="Gray M.W."/>
            <person name="Grigoriev I.V."/>
            <person name="Archibald J.M."/>
        </authorList>
    </citation>
    <scope>NUCLEOTIDE SEQUENCE</scope>
    <source>
        <strain evidence="9 11">CCMP2712</strain>
    </source>
</reference>
<dbReference type="eggNOG" id="ENOG502QQQ7">
    <property type="taxonomic scope" value="Eukaryota"/>
</dbReference>
<feature type="transmembrane region" description="Helical" evidence="7">
    <location>
        <begin position="77"/>
        <end position="98"/>
    </location>
</feature>
<comment type="subcellular location">
    <subcellularLocation>
        <location evidence="1">Cell membrane</location>
        <topology evidence="1">Multi-pass membrane protein</topology>
    </subcellularLocation>
</comment>
<feature type="transmembrane region" description="Helical" evidence="7">
    <location>
        <begin position="1047"/>
        <end position="1067"/>
    </location>
</feature>
<dbReference type="OMA" id="FSFMQKS"/>
<feature type="transmembrane region" description="Helical" evidence="7">
    <location>
        <begin position="979"/>
        <end position="1007"/>
    </location>
</feature>
<dbReference type="GO" id="GO:0005886">
    <property type="term" value="C:plasma membrane"/>
    <property type="evidence" value="ECO:0007669"/>
    <property type="project" value="UniProtKB-SubCell"/>
</dbReference>
<evidence type="ECO:0000256" key="3">
    <source>
        <dbReference type="ARBA" id="ARBA00022692"/>
    </source>
</evidence>
<keyword evidence="3 7" id="KW-0812">Transmembrane</keyword>
<feature type="transmembrane region" description="Helical" evidence="7">
    <location>
        <begin position="932"/>
        <end position="958"/>
    </location>
</feature>
<evidence type="ECO:0000313" key="9">
    <source>
        <dbReference type="EMBL" id="EKX51745.1"/>
    </source>
</evidence>
<dbReference type="GeneID" id="17308530"/>
<keyword evidence="2" id="KW-1003">Cell membrane</keyword>
<dbReference type="Proteomes" id="UP000011087">
    <property type="component" value="Unassembled WGS sequence"/>
</dbReference>
<sequence>MDRGKEEEAMENEPLREQDQLQEDEDAAQHSQISLHGLQLDKREKRSVMQKATAQAKNLNIDKTMALREARGNKCNYILGLASCILAVALVATMNTLFEYTPLLFLSIAEYNVGEMDVTVLPSSWTSLTYLNYSNVRSTVGGEDVLFNYSSPRWSIYTSAWNTKLCNNQGWNFRDASDRYLGKDGSSCGLHAESSTSSCVAEQCGAPDSADLYLIDSYLEERMGLGSHWHLEAAPPGSVYLHKDLATMLNATVGSELILQFSLSDLFSIALPRSLTAPLGLQDSEQFRSSTTILLPVRVSSIFEQTGGKFNEEATNAVVMEYGTFIEAVSKNLNPNANYLQDSFSSIDLYEYAQYVCYNLPPPRSVFYMKNDYSVVQTKVLHMMSRLVTKIGFEYIDASIMLLGELRVLRTVSIFLGLIISIIIVALVFLLCLLMYSLLIISVENRAFDLGVLRMVGMTRRGVIRLLLLQTFLTSIPGWAIGLLVSKFLVAAVLDLLKSIFEWKTIPQVETFSIQYATVIGLLVPAVAVILPIRKALSVSLTDALDIRRNKVVAVKVSLERASQKIIPTPLIVIGSLMTMFGVLVYYMFPLALLTFNLTLLLYIFFALLMGILAGLVLLSMNIERPVEYVITNIFFWWSESSMRTTLHKNLIAHRTRNRKTTLMYSLSLAFVVFVIVLLSMQIEQFKLNQLRKNGSVLAMYCPTLVKAAWAARQIEEFVQENRLVEDFALVSHSFRSVTSQSNSIRTLGRVVSAGNDVYAVTPNFFKVASEGFLTIRDQLPSYFDQLTESIYSAMGSQSMLIGSLYMDKMAMTLNSSFLLQLQGEPAMYERLRPMAFLDGVPKLTMSRYPARQFQDAIVSFPTFARLVRHLKDGYSVRDIPLYFTLFKLKDGLSQEEVDEISDQMSNLASDIGCRPRDVRNRYRGFQIASDAMGIFSSLTTGVALIVSFFSLVSSMFANIQEQAKELGLLRAIGVTRNWIARLYTMEATVLVLSSALLGLGIGAIVASTVNLKHEERIILTKFVSQVTAQQTMFTQLPLLLKLPPEIIVVILLGAVGSACLSSYFPARRIMQEKIVKLLKAR</sequence>
<dbReference type="STRING" id="905079.L1JU73"/>
<proteinExistence type="predicted"/>
<dbReference type="Pfam" id="PF02687">
    <property type="entry name" value="FtsX"/>
    <property type="match status" value="2"/>
</dbReference>
<dbReference type="PANTHER" id="PTHR32522">
    <property type="match status" value="1"/>
</dbReference>
<feature type="region of interest" description="Disordered" evidence="6">
    <location>
        <begin position="1"/>
        <end position="32"/>
    </location>
</feature>
<evidence type="ECO:0000256" key="6">
    <source>
        <dbReference type="SAM" id="MobiDB-lite"/>
    </source>
</evidence>
<feature type="transmembrane region" description="Helical" evidence="7">
    <location>
        <begin position="514"/>
        <end position="533"/>
    </location>
</feature>
<dbReference type="RefSeq" id="XP_005838725.1">
    <property type="nucleotide sequence ID" value="XM_005838668.1"/>
</dbReference>
<evidence type="ECO:0000256" key="4">
    <source>
        <dbReference type="ARBA" id="ARBA00022989"/>
    </source>
</evidence>
<dbReference type="PANTHER" id="PTHR32522:SF3">
    <property type="entry name" value="ABC3 TRANSPORTER PERMEASE PROTEIN DOMAIN-CONTAINING PROTEIN"/>
    <property type="match status" value="1"/>
</dbReference>
<dbReference type="OrthoDB" id="2126250at2759"/>
<name>L1JU73_GUITC</name>
<dbReference type="KEGG" id="gtt:GUITHDRAFT_134110"/>
<keyword evidence="5 7" id="KW-0472">Membrane</keyword>
<evidence type="ECO:0000256" key="2">
    <source>
        <dbReference type="ARBA" id="ARBA00022475"/>
    </source>
</evidence>
<evidence type="ECO:0000256" key="1">
    <source>
        <dbReference type="ARBA" id="ARBA00004651"/>
    </source>
</evidence>
<dbReference type="InterPro" id="IPR003838">
    <property type="entry name" value="ABC3_permease_C"/>
</dbReference>
<feature type="compositionally biased region" description="Basic and acidic residues" evidence="6">
    <location>
        <begin position="1"/>
        <end position="19"/>
    </location>
</feature>
<reference evidence="10" key="3">
    <citation type="submission" date="2016-03" db="UniProtKB">
        <authorList>
            <consortium name="EnsemblProtists"/>
        </authorList>
    </citation>
    <scope>IDENTIFICATION</scope>
</reference>
<dbReference type="HOGENOM" id="CLU_265773_0_0_1"/>
<evidence type="ECO:0000256" key="5">
    <source>
        <dbReference type="ARBA" id="ARBA00023136"/>
    </source>
</evidence>
<feature type="transmembrane region" description="Helical" evidence="7">
    <location>
        <begin position="663"/>
        <end position="683"/>
    </location>
</feature>
<dbReference type="EMBL" id="JH992974">
    <property type="protein sequence ID" value="EKX51745.1"/>
    <property type="molecule type" value="Genomic_DNA"/>
</dbReference>
<evidence type="ECO:0000259" key="8">
    <source>
        <dbReference type="Pfam" id="PF02687"/>
    </source>
</evidence>
<feature type="transmembrane region" description="Helical" evidence="7">
    <location>
        <begin position="414"/>
        <end position="441"/>
    </location>
</feature>
<feature type="domain" description="ABC3 transporter permease C-terminal" evidence="8">
    <location>
        <begin position="422"/>
        <end position="539"/>
    </location>
</feature>
<gene>
    <name evidence="9" type="ORF">GUITHDRAFT_134110</name>
</gene>
<feature type="transmembrane region" description="Helical" evidence="7">
    <location>
        <begin position="462"/>
        <end position="494"/>
    </location>
</feature>
<evidence type="ECO:0000256" key="7">
    <source>
        <dbReference type="SAM" id="Phobius"/>
    </source>
</evidence>